<protein>
    <submittedName>
        <fullName evidence="1">Uncharacterized protein</fullName>
    </submittedName>
</protein>
<organism evidence="1 2">
    <name type="scientific">Boeremia exigua</name>
    <dbReference type="NCBI Taxonomy" id="749465"/>
    <lineage>
        <taxon>Eukaryota</taxon>
        <taxon>Fungi</taxon>
        <taxon>Dikarya</taxon>
        <taxon>Ascomycota</taxon>
        <taxon>Pezizomycotina</taxon>
        <taxon>Dothideomycetes</taxon>
        <taxon>Pleosporomycetidae</taxon>
        <taxon>Pleosporales</taxon>
        <taxon>Pleosporineae</taxon>
        <taxon>Didymellaceae</taxon>
        <taxon>Boeremia</taxon>
    </lineage>
</organism>
<dbReference type="Proteomes" id="UP001153331">
    <property type="component" value="Unassembled WGS sequence"/>
</dbReference>
<dbReference type="EMBL" id="JAPHNI010000265">
    <property type="protein sequence ID" value="KAJ8113257.1"/>
    <property type="molecule type" value="Genomic_DNA"/>
</dbReference>
<gene>
    <name evidence="1" type="ORF">OPT61_g4576</name>
</gene>
<name>A0ACC2IDT1_9PLEO</name>
<reference evidence="1" key="1">
    <citation type="submission" date="2022-11" db="EMBL/GenBank/DDBJ databases">
        <title>Genome Sequence of Boeremia exigua.</title>
        <authorList>
            <person name="Buettner E."/>
        </authorList>
    </citation>
    <scope>NUCLEOTIDE SEQUENCE</scope>
    <source>
        <strain evidence="1">CU02</strain>
    </source>
</reference>
<sequence>MAPLRPISESVVLVATWILFFLASITTAFPTSLATHNADAIFPRACNDHLANPSFESGTVSPWLTIVTSAWSTRGVFESPFTHSGTHHYYAYATSTVGSTITVSQSNINVPVGATVDCFAWVAGKRSEGVTSVEVFLDGVRCGKTVMGVGGPQWTRVGSRVRVNRTGNGMGSTLAIVATSQSAGDDGWEIWLDDVGVVSC</sequence>
<proteinExistence type="predicted"/>
<comment type="caution">
    <text evidence="1">The sequence shown here is derived from an EMBL/GenBank/DDBJ whole genome shotgun (WGS) entry which is preliminary data.</text>
</comment>
<keyword evidence="2" id="KW-1185">Reference proteome</keyword>
<evidence type="ECO:0000313" key="1">
    <source>
        <dbReference type="EMBL" id="KAJ8113257.1"/>
    </source>
</evidence>
<evidence type="ECO:0000313" key="2">
    <source>
        <dbReference type="Proteomes" id="UP001153331"/>
    </source>
</evidence>
<accession>A0ACC2IDT1</accession>